<evidence type="ECO:0000256" key="1">
    <source>
        <dbReference type="ARBA" id="ARBA00004651"/>
    </source>
</evidence>
<sequence>MTLLFPALLTFIVFVASWGLTGWFRGRAPLDVPNSRSSHSIATPRGGGVAIVLSTLVALLVLGWTDWLAWPSVWGLCGGGAVVALIGFVDDHGHVRRRWRLIGHFAASVWVLAKLGGAPPLTAMGLTLDSGWLGFAIVALYLVWMLNLTNFMDGIDGIAGVEVLTVCLSGVLLNEVAAPGARLWITPLVLASATLGFLMWNWPPAKIFMGDVGSGFLGLMLAALSLQAAWVVDRLFWSWVILLGVFVVDATLTLIRRVARGERFYEAHRSHAFQHAARPGVHAPVTLAVGAINLCWL</sequence>
<feature type="non-terminal residue" evidence="8">
    <location>
        <position position="297"/>
    </location>
</feature>
<dbReference type="GO" id="GO:0009103">
    <property type="term" value="P:lipopolysaccharide biosynthetic process"/>
    <property type="evidence" value="ECO:0007669"/>
    <property type="project" value="TreeGrafter"/>
</dbReference>
<feature type="transmembrane region" description="Helical" evidence="7">
    <location>
        <begin position="183"/>
        <end position="200"/>
    </location>
</feature>
<dbReference type="EMBL" id="UINC01116226">
    <property type="protein sequence ID" value="SVC87815.1"/>
    <property type="molecule type" value="Genomic_DNA"/>
</dbReference>
<evidence type="ECO:0000256" key="5">
    <source>
        <dbReference type="ARBA" id="ARBA00022989"/>
    </source>
</evidence>
<dbReference type="PANTHER" id="PTHR22926:SF3">
    <property type="entry name" value="UNDECAPRENYL-PHOSPHATE ALPHA-N-ACETYLGLUCOSAMINYL 1-PHOSPHATE TRANSFERASE"/>
    <property type="match status" value="1"/>
</dbReference>
<keyword evidence="2" id="KW-1003">Cell membrane</keyword>
<dbReference type="InterPro" id="IPR000715">
    <property type="entry name" value="Glycosyl_transferase_4"/>
</dbReference>
<evidence type="ECO:0000256" key="6">
    <source>
        <dbReference type="ARBA" id="ARBA00023136"/>
    </source>
</evidence>
<comment type="subcellular location">
    <subcellularLocation>
        <location evidence="1">Cell membrane</location>
        <topology evidence="1">Multi-pass membrane protein</topology>
    </subcellularLocation>
</comment>
<reference evidence="8" key="1">
    <citation type="submission" date="2018-05" db="EMBL/GenBank/DDBJ databases">
        <authorList>
            <person name="Lanie J.A."/>
            <person name="Ng W.-L."/>
            <person name="Kazmierczak K.M."/>
            <person name="Andrzejewski T.M."/>
            <person name="Davidsen T.M."/>
            <person name="Wayne K.J."/>
            <person name="Tettelin H."/>
            <person name="Glass J.I."/>
            <person name="Rusch D."/>
            <person name="Podicherti R."/>
            <person name="Tsui H.-C.T."/>
            <person name="Winkler M.E."/>
        </authorList>
    </citation>
    <scope>NUCLEOTIDE SEQUENCE</scope>
</reference>
<proteinExistence type="predicted"/>
<dbReference type="GO" id="GO:0071555">
    <property type="term" value="P:cell wall organization"/>
    <property type="evidence" value="ECO:0007669"/>
    <property type="project" value="TreeGrafter"/>
</dbReference>
<feature type="transmembrane region" description="Helical" evidence="7">
    <location>
        <begin position="158"/>
        <end position="177"/>
    </location>
</feature>
<evidence type="ECO:0000256" key="2">
    <source>
        <dbReference type="ARBA" id="ARBA00022475"/>
    </source>
</evidence>
<organism evidence="8">
    <name type="scientific">marine metagenome</name>
    <dbReference type="NCBI Taxonomy" id="408172"/>
    <lineage>
        <taxon>unclassified sequences</taxon>
        <taxon>metagenomes</taxon>
        <taxon>ecological metagenomes</taxon>
    </lineage>
</organism>
<evidence type="ECO:0000256" key="3">
    <source>
        <dbReference type="ARBA" id="ARBA00022679"/>
    </source>
</evidence>
<feature type="transmembrane region" description="Helical" evidence="7">
    <location>
        <begin position="71"/>
        <end position="89"/>
    </location>
</feature>
<feature type="transmembrane region" description="Helical" evidence="7">
    <location>
        <begin position="6"/>
        <end position="25"/>
    </location>
</feature>
<dbReference type="PANTHER" id="PTHR22926">
    <property type="entry name" value="PHOSPHO-N-ACETYLMURAMOYL-PENTAPEPTIDE-TRANSFERASE"/>
    <property type="match status" value="1"/>
</dbReference>
<accession>A0A382QSG3</accession>
<dbReference type="Pfam" id="PF00953">
    <property type="entry name" value="Glycos_transf_4"/>
    <property type="match status" value="1"/>
</dbReference>
<dbReference type="GO" id="GO:0016780">
    <property type="term" value="F:phosphotransferase activity, for other substituted phosphate groups"/>
    <property type="evidence" value="ECO:0007669"/>
    <property type="project" value="InterPro"/>
</dbReference>
<keyword evidence="5 7" id="KW-1133">Transmembrane helix</keyword>
<feature type="transmembrane region" description="Helical" evidence="7">
    <location>
        <begin position="212"/>
        <end position="230"/>
    </location>
</feature>
<feature type="transmembrane region" description="Helical" evidence="7">
    <location>
        <begin position="46"/>
        <end position="65"/>
    </location>
</feature>
<dbReference type="GO" id="GO:0044038">
    <property type="term" value="P:cell wall macromolecule biosynthetic process"/>
    <property type="evidence" value="ECO:0007669"/>
    <property type="project" value="TreeGrafter"/>
</dbReference>
<keyword evidence="3" id="KW-0808">Transferase</keyword>
<keyword evidence="4 7" id="KW-0812">Transmembrane</keyword>
<feature type="transmembrane region" description="Helical" evidence="7">
    <location>
        <begin position="130"/>
        <end position="146"/>
    </location>
</feature>
<dbReference type="CDD" id="cd06854">
    <property type="entry name" value="GT_WbpL_WbcO_like"/>
    <property type="match status" value="1"/>
</dbReference>
<evidence type="ECO:0000256" key="7">
    <source>
        <dbReference type="SAM" id="Phobius"/>
    </source>
</evidence>
<keyword evidence="6 7" id="KW-0472">Membrane</keyword>
<protein>
    <submittedName>
        <fullName evidence="8">Uncharacterized protein</fullName>
    </submittedName>
</protein>
<name>A0A382QSG3_9ZZZZ</name>
<evidence type="ECO:0000313" key="8">
    <source>
        <dbReference type="EMBL" id="SVC87815.1"/>
    </source>
</evidence>
<dbReference type="AlphaFoldDB" id="A0A382QSG3"/>
<evidence type="ECO:0000256" key="4">
    <source>
        <dbReference type="ARBA" id="ARBA00022692"/>
    </source>
</evidence>
<feature type="transmembrane region" description="Helical" evidence="7">
    <location>
        <begin position="101"/>
        <end position="118"/>
    </location>
</feature>
<feature type="transmembrane region" description="Helical" evidence="7">
    <location>
        <begin position="236"/>
        <end position="255"/>
    </location>
</feature>
<gene>
    <name evidence="8" type="ORF">METZ01_LOCUS340669</name>
</gene>
<dbReference type="GO" id="GO:0005886">
    <property type="term" value="C:plasma membrane"/>
    <property type="evidence" value="ECO:0007669"/>
    <property type="project" value="UniProtKB-SubCell"/>
</dbReference>